<reference evidence="1" key="1">
    <citation type="submission" date="2021-12" db="EMBL/GenBank/DDBJ databases">
        <authorList>
            <person name="King R."/>
        </authorList>
    </citation>
    <scope>NUCLEOTIDE SEQUENCE</scope>
</reference>
<evidence type="ECO:0000313" key="2">
    <source>
        <dbReference type="Proteomes" id="UP001152759"/>
    </source>
</evidence>
<keyword evidence="2" id="KW-1185">Reference proteome</keyword>
<dbReference type="EMBL" id="OU963865">
    <property type="protein sequence ID" value="CAH0387968.1"/>
    <property type="molecule type" value="Genomic_DNA"/>
</dbReference>
<evidence type="ECO:0000313" key="1">
    <source>
        <dbReference type="EMBL" id="CAH0387968.1"/>
    </source>
</evidence>
<accession>A0A9P0F4P5</accession>
<gene>
    <name evidence="1" type="ORF">BEMITA_LOCUS6921</name>
</gene>
<dbReference type="AlphaFoldDB" id="A0A9P0F4P5"/>
<proteinExistence type="predicted"/>
<dbReference type="Proteomes" id="UP001152759">
    <property type="component" value="Chromosome 4"/>
</dbReference>
<name>A0A9P0F4P5_BEMTA</name>
<sequence>MIYFVATADTNARYFAYGSVFGSIKKISGLPINKRCPLHRVIDKDTDVYYDLLRCNCGHYARYFAYGSVFGSVKKISGLPINKSCPLHRVIDKDTDVRSANFTLKDGYGVEHDILLPYKTNMEPNVRVPLRAYLNPKLAKLVIKKWWQ</sequence>
<organism evidence="1 2">
    <name type="scientific">Bemisia tabaci</name>
    <name type="common">Sweetpotato whitefly</name>
    <name type="synonym">Aleurodes tabaci</name>
    <dbReference type="NCBI Taxonomy" id="7038"/>
    <lineage>
        <taxon>Eukaryota</taxon>
        <taxon>Metazoa</taxon>
        <taxon>Ecdysozoa</taxon>
        <taxon>Arthropoda</taxon>
        <taxon>Hexapoda</taxon>
        <taxon>Insecta</taxon>
        <taxon>Pterygota</taxon>
        <taxon>Neoptera</taxon>
        <taxon>Paraneoptera</taxon>
        <taxon>Hemiptera</taxon>
        <taxon>Sternorrhyncha</taxon>
        <taxon>Aleyrodoidea</taxon>
        <taxon>Aleyrodidae</taxon>
        <taxon>Aleyrodinae</taxon>
        <taxon>Bemisia</taxon>
    </lineage>
</organism>
<protein>
    <submittedName>
        <fullName evidence="1">Uncharacterized protein</fullName>
    </submittedName>
</protein>